<reference evidence="8 9" key="1">
    <citation type="journal article" date="2014" name="Nat. Commun.">
        <title>Klebsormidium flaccidum genome reveals primary factors for plant terrestrial adaptation.</title>
        <authorList>
            <person name="Hori K."/>
            <person name="Maruyama F."/>
            <person name="Fujisawa T."/>
            <person name="Togashi T."/>
            <person name="Yamamoto N."/>
            <person name="Seo M."/>
            <person name="Sato S."/>
            <person name="Yamada T."/>
            <person name="Mori H."/>
            <person name="Tajima N."/>
            <person name="Moriyama T."/>
            <person name="Ikeuchi M."/>
            <person name="Watanabe M."/>
            <person name="Wada H."/>
            <person name="Kobayashi K."/>
            <person name="Saito M."/>
            <person name="Masuda T."/>
            <person name="Sasaki-Sekimoto Y."/>
            <person name="Mashiguchi K."/>
            <person name="Awai K."/>
            <person name="Shimojima M."/>
            <person name="Masuda S."/>
            <person name="Iwai M."/>
            <person name="Nobusawa T."/>
            <person name="Narise T."/>
            <person name="Kondo S."/>
            <person name="Saito H."/>
            <person name="Sato R."/>
            <person name="Murakawa M."/>
            <person name="Ihara Y."/>
            <person name="Oshima-Yamada Y."/>
            <person name="Ohtaka K."/>
            <person name="Satoh M."/>
            <person name="Sonobe K."/>
            <person name="Ishii M."/>
            <person name="Ohtani R."/>
            <person name="Kanamori-Sato M."/>
            <person name="Honoki R."/>
            <person name="Miyazaki D."/>
            <person name="Mochizuki H."/>
            <person name="Umetsu J."/>
            <person name="Higashi K."/>
            <person name="Shibata D."/>
            <person name="Kamiya Y."/>
            <person name="Sato N."/>
            <person name="Nakamura Y."/>
            <person name="Tabata S."/>
            <person name="Ida S."/>
            <person name="Kurokawa K."/>
            <person name="Ohta H."/>
        </authorList>
    </citation>
    <scope>NUCLEOTIDE SEQUENCE [LARGE SCALE GENOMIC DNA]</scope>
    <source>
        <strain evidence="8 9">NIES-2285</strain>
    </source>
</reference>
<feature type="transmembrane region" description="Helical" evidence="7">
    <location>
        <begin position="105"/>
        <end position="129"/>
    </location>
</feature>
<evidence type="ECO:0000256" key="3">
    <source>
        <dbReference type="ARBA" id="ARBA00022592"/>
    </source>
</evidence>
<evidence type="ECO:0000313" key="8">
    <source>
        <dbReference type="EMBL" id="GAQ79900.1"/>
    </source>
</evidence>
<evidence type="ECO:0000256" key="2">
    <source>
        <dbReference type="ARBA" id="ARBA00022448"/>
    </source>
</evidence>
<dbReference type="EMBL" id="DF236989">
    <property type="protein sequence ID" value="GAQ79900.1"/>
    <property type="molecule type" value="Genomic_DNA"/>
</dbReference>
<name>A0A1Y1HMP8_KLENI</name>
<keyword evidence="5 7" id="KW-1133">Transmembrane helix</keyword>
<accession>A0A1Y1HMP8</accession>
<feature type="transmembrane region" description="Helical" evidence="7">
    <location>
        <begin position="18"/>
        <end position="38"/>
    </location>
</feature>
<evidence type="ECO:0000256" key="5">
    <source>
        <dbReference type="ARBA" id="ARBA00022989"/>
    </source>
</evidence>
<dbReference type="OrthoDB" id="260807at2759"/>
<evidence type="ECO:0000313" key="9">
    <source>
        <dbReference type="Proteomes" id="UP000054558"/>
    </source>
</evidence>
<dbReference type="AlphaFoldDB" id="A0A1Y1HMP8"/>
<protein>
    <recommendedName>
        <fullName evidence="10">Phosphate transporter</fullName>
    </recommendedName>
</protein>
<gene>
    <name evidence="8" type="ORF">KFL_000400435</name>
</gene>
<dbReference type="PANTHER" id="PTHR11101">
    <property type="entry name" value="PHOSPHATE TRANSPORTER"/>
    <property type="match status" value="1"/>
</dbReference>
<sequence>MDRNTSKVPAKTNVEKWILAYGGAGIVAGLAIYGYKILQVLGVKAVKLTNARGFCCELATAGVVILSSRYGLPVSTTQTITGALIAIGLFEGSKGVNWRVIIRTFFGWVLTLLVAALIAAAITSFAVYAPSKVSSDDDNYVANYLDNQSLRMIRQMNTSAAGAAIRPTLSTLSKTVTALTKEANEHPYDYVAAHNATFNLYNRYGSKTGLRQEWANAFG</sequence>
<keyword evidence="9" id="KW-1185">Reference proteome</keyword>
<keyword evidence="6 7" id="KW-0472">Membrane</keyword>
<evidence type="ECO:0000256" key="6">
    <source>
        <dbReference type="ARBA" id="ARBA00023136"/>
    </source>
</evidence>
<dbReference type="InterPro" id="IPR001204">
    <property type="entry name" value="Phos_transporter"/>
</dbReference>
<organism evidence="8 9">
    <name type="scientific">Klebsormidium nitens</name>
    <name type="common">Green alga</name>
    <name type="synonym">Ulothrix nitens</name>
    <dbReference type="NCBI Taxonomy" id="105231"/>
    <lineage>
        <taxon>Eukaryota</taxon>
        <taxon>Viridiplantae</taxon>
        <taxon>Streptophyta</taxon>
        <taxon>Klebsormidiophyceae</taxon>
        <taxon>Klebsormidiales</taxon>
        <taxon>Klebsormidiaceae</taxon>
        <taxon>Klebsormidium</taxon>
    </lineage>
</organism>
<keyword evidence="3" id="KW-0592">Phosphate transport</keyword>
<proteinExistence type="predicted"/>
<dbReference type="GO" id="GO:0005315">
    <property type="term" value="F:phosphate transmembrane transporter activity"/>
    <property type="evidence" value="ECO:0007669"/>
    <property type="project" value="InterPro"/>
</dbReference>
<evidence type="ECO:0000256" key="7">
    <source>
        <dbReference type="SAM" id="Phobius"/>
    </source>
</evidence>
<keyword evidence="2" id="KW-0813">Transport</keyword>
<dbReference type="Proteomes" id="UP000054558">
    <property type="component" value="Unassembled WGS sequence"/>
</dbReference>
<dbReference type="STRING" id="105231.A0A1Y1HMP8"/>
<dbReference type="GO" id="GO:0006817">
    <property type="term" value="P:phosphate ion transport"/>
    <property type="evidence" value="ECO:0007669"/>
    <property type="project" value="UniProtKB-KW"/>
</dbReference>
<dbReference type="GO" id="GO:0016020">
    <property type="term" value="C:membrane"/>
    <property type="evidence" value="ECO:0007669"/>
    <property type="project" value="UniProtKB-SubCell"/>
</dbReference>
<evidence type="ECO:0008006" key="10">
    <source>
        <dbReference type="Google" id="ProtNLM"/>
    </source>
</evidence>
<comment type="subcellular location">
    <subcellularLocation>
        <location evidence="1">Membrane</location>
        <topology evidence="1">Multi-pass membrane protein</topology>
    </subcellularLocation>
</comment>
<keyword evidence="4 7" id="KW-0812">Transmembrane</keyword>
<dbReference type="Pfam" id="PF01384">
    <property type="entry name" value="PHO4"/>
    <property type="match status" value="1"/>
</dbReference>
<dbReference type="PANTHER" id="PTHR11101:SF96">
    <property type="entry name" value="PHOSPHATE TRANSPORTER"/>
    <property type="match status" value="1"/>
</dbReference>
<evidence type="ECO:0000256" key="4">
    <source>
        <dbReference type="ARBA" id="ARBA00022692"/>
    </source>
</evidence>
<evidence type="ECO:0000256" key="1">
    <source>
        <dbReference type="ARBA" id="ARBA00004141"/>
    </source>
</evidence>